<accession>A0A5B8SS85</accession>
<keyword evidence="4" id="KW-1185">Reference proteome</keyword>
<reference evidence="3 4" key="1">
    <citation type="submission" date="2019-06" db="EMBL/GenBank/DDBJ databases">
        <title>Genome analyses of bacteria isolated from kimchi.</title>
        <authorList>
            <person name="Lee S."/>
            <person name="Ahn S."/>
            <person name="Roh S."/>
        </authorList>
    </citation>
    <scope>NUCLEOTIDE SEQUENCE [LARGE SCALE GENOMIC DNA]</scope>
    <source>
        <strain evidence="3 4">CBA4606</strain>
    </source>
</reference>
<evidence type="ECO:0000259" key="1">
    <source>
        <dbReference type="Pfam" id="PF00534"/>
    </source>
</evidence>
<evidence type="ECO:0000313" key="4">
    <source>
        <dbReference type="Proteomes" id="UP000321272"/>
    </source>
</evidence>
<dbReference type="GO" id="GO:0016757">
    <property type="term" value="F:glycosyltransferase activity"/>
    <property type="evidence" value="ECO:0007669"/>
    <property type="project" value="InterPro"/>
</dbReference>
<evidence type="ECO:0000259" key="2">
    <source>
        <dbReference type="Pfam" id="PF13439"/>
    </source>
</evidence>
<gene>
    <name evidence="3" type="ORF">FGL86_04045</name>
</gene>
<dbReference type="PANTHER" id="PTHR12526:SF630">
    <property type="entry name" value="GLYCOSYLTRANSFERASE"/>
    <property type="match status" value="1"/>
</dbReference>
<feature type="domain" description="Glycosyltransferase subfamily 4-like N-terminal" evidence="2">
    <location>
        <begin position="30"/>
        <end position="197"/>
    </location>
</feature>
<evidence type="ECO:0000313" key="3">
    <source>
        <dbReference type="EMBL" id="QEA38325.1"/>
    </source>
</evidence>
<dbReference type="Pfam" id="PF13439">
    <property type="entry name" value="Glyco_transf_4"/>
    <property type="match status" value="1"/>
</dbReference>
<dbReference type="GO" id="GO:1901135">
    <property type="term" value="P:carbohydrate derivative metabolic process"/>
    <property type="evidence" value="ECO:0007669"/>
    <property type="project" value="UniProtKB-ARBA"/>
</dbReference>
<dbReference type="Gene3D" id="3.40.50.2000">
    <property type="entry name" value="Glycogen Phosphorylase B"/>
    <property type="match status" value="2"/>
</dbReference>
<proteinExistence type="predicted"/>
<name>A0A5B8SS85_9GAMM</name>
<dbReference type="OrthoDB" id="9792269at2"/>
<keyword evidence="3" id="KW-0808">Transferase</keyword>
<organism evidence="3 4">
    <name type="scientific">Pistricoccus aurantiacus</name>
    <dbReference type="NCBI Taxonomy" id="1883414"/>
    <lineage>
        <taxon>Bacteria</taxon>
        <taxon>Pseudomonadati</taxon>
        <taxon>Pseudomonadota</taxon>
        <taxon>Gammaproteobacteria</taxon>
        <taxon>Oceanospirillales</taxon>
        <taxon>Halomonadaceae</taxon>
        <taxon>Pistricoccus</taxon>
    </lineage>
</organism>
<dbReference type="Proteomes" id="UP000321272">
    <property type="component" value="Chromosome"/>
</dbReference>
<dbReference type="InterPro" id="IPR001296">
    <property type="entry name" value="Glyco_trans_1"/>
</dbReference>
<dbReference type="CDD" id="cd03811">
    <property type="entry name" value="GT4_GT28_WabH-like"/>
    <property type="match status" value="1"/>
</dbReference>
<sequence length="380" mass="42338">MHHETSSRGCSMPTSSAAKVLFLIDHLDSGGAPIVVRDLILGMHRAGVGVTLVILSDRQRYELPVDVEIVKLPYAASNRFERWQRYASHARQFDAWLDDRQGTFNLVLAHLHHAHQVVVRSRLSEQAWYCLHADPVTGFLGNKRGLGRWLKRRKVRKLYNRKRLVTVSQGMLERLTAHFDVHPRAARAIHNPLDIARIRTLAEDSVNDAPPDYLVFVGRMDQRHKRFDRLLAAYRDSGVGLPLLLVGGGRESERVEALIAEMKLSGNVCMVGPRDNPYPYMKQARALLLSSDSEGFALVLAEALACGTPVVSVDCPSGPAEILGERFKEGLVPLDDTAAFAAAIRRVVSHPPTIPEDSCDRFRLETVVEHYLALAEPAKG</sequence>
<dbReference type="KEGG" id="paur:FGL86_04045"/>
<dbReference type="InterPro" id="IPR028098">
    <property type="entry name" value="Glyco_trans_4-like_N"/>
</dbReference>
<dbReference type="EMBL" id="CP042382">
    <property type="protein sequence ID" value="QEA38325.1"/>
    <property type="molecule type" value="Genomic_DNA"/>
</dbReference>
<protein>
    <submittedName>
        <fullName evidence="3">Glycosyltransferase</fullName>
    </submittedName>
</protein>
<dbReference type="SUPFAM" id="SSF53756">
    <property type="entry name" value="UDP-Glycosyltransferase/glycogen phosphorylase"/>
    <property type="match status" value="1"/>
</dbReference>
<dbReference type="Pfam" id="PF00534">
    <property type="entry name" value="Glycos_transf_1"/>
    <property type="match status" value="1"/>
</dbReference>
<dbReference type="AlphaFoldDB" id="A0A5B8SS85"/>
<feature type="domain" description="Glycosyl transferase family 1" evidence="1">
    <location>
        <begin position="205"/>
        <end position="351"/>
    </location>
</feature>
<dbReference type="PANTHER" id="PTHR12526">
    <property type="entry name" value="GLYCOSYLTRANSFERASE"/>
    <property type="match status" value="1"/>
</dbReference>